<evidence type="ECO:0000313" key="1">
    <source>
        <dbReference type="EMBL" id="GAI40561.1"/>
    </source>
</evidence>
<protein>
    <submittedName>
        <fullName evidence="1">Uncharacterized protein</fullName>
    </submittedName>
</protein>
<accession>X1PDL4</accession>
<dbReference type="EMBL" id="BARV01031693">
    <property type="protein sequence ID" value="GAI40561.1"/>
    <property type="molecule type" value="Genomic_DNA"/>
</dbReference>
<proteinExistence type="predicted"/>
<organism evidence="1">
    <name type="scientific">marine sediment metagenome</name>
    <dbReference type="NCBI Taxonomy" id="412755"/>
    <lineage>
        <taxon>unclassified sequences</taxon>
        <taxon>metagenomes</taxon>
        <taxon>ecological metagenomes</taxon>
    </lineage>
</organism>
<comment type="caution">
    <text evidence="1">The sequence shown here is derived from an EMBL/GenBank/DDBJ whole genome shotgun (WGS) entry which is preliminary data.</text>
</comment>
<reference evidence="1" key="1">
    <citation type="journal article" date="2014" name="Front. Microbiol.">
        <title>High frequency of phylogenetically diverse reductive dehalogenase-homologous genes in deep subseafloor sedimentary metagenomes.</title>
        <authorList>
            <person name="Kawai M."/>
            <person name="Futagami T."/>
            <person name="Toyoda A."/>
            <person name="Takaki Y."/>
            <person name="Nishi S."/>
            <person name="Hori S."/>
            <person name="Arai W."/>
            <person name="Tsubouchi T."/>
            <person name="Morono Y."/>
            <person name="Uchiyama I."/>
            <person name="Ito T."/>
            <person name="Fujiyama A."/>
            <person name="Inagaki F."/>
            <person name="Takami H."/>
        </authorList>
    </citation>
    <scope>NUCLEOTIDE SEQUENCE</scope>
    <source>
        <strain evidence="1">Expedition CK06-06</strain>
    </source>
</reference>
<name>X1PDL4_9ZZZZ</name>
<gene>
    <name evidence="1" type="ORF">S06H3_50114</name>
</gene>
<dbReference type="AlphaFoldDB" id="X1PDL4"/>
<sequence>MALDWVECSKTGRPCSHVVEDFSVNGDWIQINPDRCKSCPFQEKERGEEG</sequence>